<dbReference type="EMBL" id="JACAZH010000029">
    <property type="protein sequence ID" value="KAF7340737.1"/>
    <property type="molecule type" value="Genomic_DNA"/>
</dbReference>
<evidence type="ECO:0000313" key="1">
    <source>
        <dbReference type="EMBL" id="KAF7340737.1"/>
    </source>
</evidence>
<evidence type="ECO:0000313" key="2">
    <source>
        <dbReference type="Proteomes" id="UP000623467"/>
    </source>
</evidence>
<proteinExistence type="predicted"/>
<name>A0A8H7CLV6_9AGAR</name>
<accession>A0A8H7CLV6</accession>
<dbReference type="AlphaFoldDB" id="A0A8H7CLV6"/>
<sequence>MKPPCLCLASCKCVRDAFLQNQGIILQGTYGAKTRCAVYYVRARQRFDMSAAAGIRNVSPLVAWTEDFMPHTYFWQTLLLSCWCTSVTVRNLAFAHEDCCAQSLRVAPCRTTRCHPYFLHDPRRPASAVLWPQLCLSDAVEAPRARVTHRTPHRLHATHTAGMLSYRLRVEPPSYSCSPRSRALSNVRRHRAAPSAITALLWNLFRVYPVLARLYTTVQGAVPFTSLHLVDRDPLSPALHAHLRPASSRKFRIDFIHRLEGEEGNSAFVCSAKSCAGGMRRSAGYMSSRARGCHLLRARSLYST</sequence>
<comment type="caution">
    <text evidence="1">The sequence shown here is derived from an EMBL/GenBank/DDBJ whole genome shotgun (WGS) entry which is preliminary data.</text>
</comment>
<organism evidence="1 2">
    <name type="scientific">Mycena sanguinolenta</name>
    <dbReference type="NCBI Taxonomy" id="230812"/>
    <lineage>
        <taxon>Eukaryota</taxon>
        <taxon>Fungi</taxon>
        <taxon>Dikarya</taxon>
        <taxon>Basidiomycota</taxon>
        <taxon>Agaricomycotina</taxon>
        <taxon>Agaricomycetes</taxon>
        <taxon>Agaricomycetidae</taxon>
        <taxon>Agaricales</taxon>
        <taxon>Marasmiineae</taxon>
        <taxon>Mycenaceae</taxon>
        <taxon>Mycena</taxon>
    </lineage>
</organism>
<protein>
    <submittedName>
        <fullName evidence="1">Uncharacterized protein</fullName>
    </submittedName>
</protein>
<reference evidence="1" key="1">
    <citation type="submission" date="2020-05" db="EMBL/GenBank/DDBJ databases">
        <title>Mycena genomes resolve the evolution of fungal bioluminescence.</title>
        <authorList>
            <person name="Tsai I.J."/>
        </authorList>
    </citation>
    <scope>NUCLEOTIDE SEQUENCE</scope>
    <source>
        <strain evidence="1">160909Yilan</strain>
    </source>
</reference>
<gene>
    <name evidence="1" type="ORF">MSAN_02102000</name>
</gene>
<dbReference type="Proteomes" id="UP000623467">
    <property type="component" value="Unassembled WGS sequence"/>
</dbReference>
<keyword evidence="2" id="KW-1185">Reference proteome</keyword>